<dbReference type="GeneID" id="25328905"/>
<feature type="compositionally biased region" description="Basic residues" evidence="1">
    <location>
        <begin position="382"/>
        <end position="395"/>
    </location>
</feature>
<accession>A0A0D2F422</accession>
<feature type="compositionally biased region" description="Basic and acidic residues" evidence="1">
    <location>
        <begin position="223"/>
        <end position="251"/>
    </location>
</feature>
<feature type="compositionally biased region" description="Basic and acidic residues" evidence="1">
    <location>
        <begin position="280"/>
        <end position="295"/>
    </location>
</feature>
<dbReference type="RefSeq" id="XP_013315233.1">
    <property type="nucleotide sequence ID" value="XM_013459779.1"/>
</dbReference>
<name>A0A0D2F422_9EURO</name>
<protein>
    <submittedName>
        <fullName evidence="2">Uncharacterized protein</fullName>
    </submittedName>
</protein>
<feature type="region of interest" description="Disordered" evidence="1">
    <location>
        <begin position="371"/>
        <end position="397"/>
    </location>
</feature>
<feature type="region of interest" description="Disordered" evidence="1">
    <location>
        <begin position="206"/>
        <end position="268"/>
    </location>
</feature>
<feature type="compositionally biased region" description="Basic and acidic residues" evidence="1">
    <location>
        <begin position="478"/>
        <end position="487"/>
    </location>
</feature>
<reference evidence="2 3" key="1">
    <citation type="submission" date="2015-01" db="EMBL/GenBank/DDBJ databases">
        <title>The Genome Sequence of Exophiala xenobiotica CBS118157.</title>
        <authorList>
            <consortium name="The Broad Institute Genomics Platform"/>
            <person name="Cuomo C."/>
            <person name="de Hoog S."/>
            <person name="Gorbushina A."/>
            <person name="Stielow B."/>
            <person name="Teixiera M."/>
            <person name="Abouelleil A."/>
            <person name="Chapman S.B."/>
            <person name="Priest M."/>
            <person name="Young S.K."/>
            <person name="Wortman J."/>
            <person name="Nusbaum C."/>
            <person name="Birren B."/>
        </authorList>
    </citation>
    <scope>NUCLEOTIDE SEQUENCE [LARGE SCALE GENOMIC DNA]</scope>
    <source>
        <strain evidence="2 3">CBS 118157</strain>
    </source>
</reference>
<dbReference type="EMBL" id="KN847320">
    <property type="protein sequence ID" value="KIW54649.1"/>
    <property type="molecule type" value="Genomic_DNA"/>
</dbReference>
<feature type="region of interest" description="Disordered" evidence="1">
    <location>
        <begin position="280"/>
        <end position="328"/>
    </location>
</feature>
<proteinExistence type="predicted"/>
<organism evidence="2 3">
    <name type="scientific">Exophiala xenobiotica</name>
    <dbReference type="NCBI Taxonomy" id="348802"/>
    <lineage>
        <taxon>Eukaryota</taxon>
        <taxon>Fungi</taxon>
        <taxon>Dikarya</taxon>
        <taxon>Ascomycota</taxon>
        <taxon>Pezizomycotina</taxon>
        <taxon>Eurotiomycetes</taxon>
        <taxon>Chaetothyriomycetidae</taxon>
        <taxon>Chaetothyriales</taxon>
        <taxon>Herpotrichiellaceae</taxon>
        <taxon>Exophiala</taxon>
    </lineage>
</organism>
<evidence type="ECO:0000256" key="1">
    <source>
        <dbReference type="SAM" id="MobiDB-lite"/>
    </source>
</evidence>
<dbReference type="Proteomes" id="UP000054342">
    <property type="component" value="Unassembled WGS sequence"/>
</dbReference>
<dbReference type="OrthoDB" id="4149611at2759"/>
<dbReference type="AlphaFoldDB" id="A0A0D2F422"/>
<feature type="compositionally biased region" description="Basic and acidic residues" evidence="1">
    <location>
        <begin position="207"/>
        <end position="216"/>
    </location>
</feature>
<sequence>MQILTYRRLSNHFISTFQISSAEITCDAFSADSVEAEEIDLTSPVKLPIPGSGVHSSHWHLLFNPSICTVSQLSIIFQHRKGGKKKPEYARYRSIQHFFNEKRQQLLDSVPPSYSFNGRVVPETRGQLIQPLPPGISRNALTDAAAIQKQKLKSSRRETKKEHNPQYCLGRYQLVSMWNADLVTKGQEDESERAVEKMRVLQKRYRLREYDPEKRGPQANQGADDKKRKTTKQGEADSREGANSEKQKMDNSEGGSRHGTTTLSAQVDGLDLKEKEICEAQGGVDEKSPRKKQDVNDVEAASSDAEVKMSAEVTHPKKKVKASLGAQDEAERGRPFRAEGVDTVGAACHIWNTNISARRRLLKRKRSACEKLQHEEKEPPQKKQKLGHKKSRRGRVSMVTSTNASMSLAARYIASVSCAQPSSILHGKPHKDPPQAIEQHVVWSKIDDMPQVIQKLEQKVQDFKEKENVPDLEQIGEDMYHARGDDS</sequence>
<feature type="compositionally biased region" description="Basic and acidic residues" evidence="1">
    <location>
        <begin position="371"/>
        <end position="381"/>
    </location>
</feature>
<dbReference type="HOGENOM" id="CLU_560238_0_0_1"/>
<evidence type="ECO:0000313" key="2">
    <source>
        <dbReference type="EMBL" id="KIW54649.1"/>
    </source>
</evidence>
<keyword evidence="3" id="KW-1185">Reference proteome</keyword>
<evidence type="ECO:0000313" key="3">
    <source>
        <dbReference type="Proteomes" id="UP000054342"/>
    </source>
</evidence>
<feature type="region of interest" description="Disordered" evidence="1">
    <location>
        <begin position="465"/>
        <end position="487"/>
    </location>
</feature>
<gene>
    <name evidence="2" type="ORF">PV05_06997</name>
</gene>